<dbReference type="KEGG" id="sapo:SAPIO_CDS2395"/>
<dbReference type="VEuPathDB" id="FungiDB:SAPIO_CDS2395"/>
<dbReference type="PANTHER" id="PTHR34365">
    <property type="entry name" value="ENOLASE (DUF1399)"/>
    <property type="match status" value="1"/>
</dbReference>
<proteinExistence type="predicted"/>
<accession>A0A084GCE3</accession>
<dbReference type="HOGENOM" id="CLU_025077_0_1_1"/>
<organism evidence="2 3">
    <name type="scientific">Pseudallescheria apiosperma</name>
    <name type="common">Scedosporium apiospermum</name>
    <dbReference type="NCBI Taxonomy" id="563466"/>
    <lineage>
        <taxon>Eukaryota</taxon>
        <taxon>Fungi</taxon>
        <taxon>Dikarya</taxon>
        <taxon>Ascomycota</taxon>
        <taxon>Pezizomycotina</taxon>
        <taxon>Sordariomycetes</taxon>
        <taxon>Hypocreomycetidae</taxon>
        <taxon>Microascales</taxon>
        <taxon>Microascaceae</taxon>
        <taxon>Scedosporium</taxon>
    </lineage>
</organism>
<sequence>MGGFKDMPTMDDIPSLHLQIVHRCGQGETRWYDSPLLQTVRSPEATPTKFRPASRASDQPTIPSPDIFRSLTDEPPKSATALPTAGECAVHLELLEVFHALRTRIISTRTLDWALGIRPATKTVYRRTWVGHRKYENKPTTVKDPTFEERSRRKWRVYLEIAATRFIVWSEKIEALMRQVGGPHAEARIPHLPPLDILIVWHSFLLNPGDYQQFCGRHALPYLKHAPFPWVQIHRAVDSSRTEFEYSMPKPAEEWFTEATGLDGDLYGCISFIGNHKPDSVVHKALKWYCGDAVGGLPTVYQCLSSYDVAAGKEPTDHAFLLLLVETEKRRHELLPLCQNVVRQGAFVDKMHAHLWIRSPAFGGTLSRAVDRYDNFTQLFRIKSGSIIVPTLDMDLAWHTHQLSHIRYKTAMEQIAGRFIDHNDKLGTQILSHGEEFTRKAYESTFDEEYSRCLCWDCEAMLSAVMQDDEIATIDERWMKETAEKVREDLQYYRCVEIERRRQKGSVTRLPVRQEETYAASGSRPSKYLT</sequence>
<dbReference type="GeneID" id="27721467"/>
<dbReference type="RefSeq" id="XP_016644804.1">
    <property type="nucleotide sequence ID" value="XM_016785428.1"/>
</dbReference>
<dbReference type="AlphaFoldDB" id="A0A084GCE3"/>
<dbReference type="OMA" id="DLVWHTS"/>
<dbReference type="PANTHER" id="PTHR34365:SF7">
    <property type="entry name" value="GLYCINE-RICH DOMAIN-CONTAINING PROTEIN 1"/>
    <property type="match status" value="1"/>
</dbReference>
<dbReference type="Pfam" id="PF07173">
    <property type="entry name" value="GRDP-like"/>
    <property type="match status" value="1"/>
</dbReference>
<dbReference type="OrthoDB" id="2684236at2759"/>
<keyword evidence="3" id="KW-1185">Reference proteome</keyword>
<dbReference type="Proteomes" id="UP000028545">
    <property type="component" value="Unassembled WGS sequence"/>
</dbReference>
<protein>
    <submittedName>
        <fullName evidence="2">Uncharacterized protein</fullName>
    </submittedName>
</protein>
<dbReference type="InterPro" id="IPR009836">
    <property type="entry name" value="GRDP-like"/>
</dbReference>
<feature type="region of interest" description="Disordered" evidence="1">
    <location>
        <begin position="42"/>
        <end position="80"/>
    </location>
</feature>
<comment type="caution">
    <text evidence="2">The sequence shown here is derived from an EMBL/GenBank/DDBJ whole genome shotgun (WGS) entry which is preliminary data.</text>
</comment>
<dbReference type="EMBL" id="JOWA01000086">
    <property type="protein sequence ID" value="KEZ45005.1"/>
    <property type="molecule type" value="Genomic_DNA"/>
</dbReference>
<evidence type="ECO:0000313" key="2">
    <source>
        <dbReference type="EMBL" id="KEZ45005.1"/>
    </source>
</evidence>
<evidence type="ECO:0000313" key="3">
    <source>
        <dbReference type="Proteomes" id="UP000028545"/>
    </source>
</evidence>
<name>A0A084GCE3_PSEDA</name>
<reference evidence="2 3" key="1">
    <citation type="journal article" date="2014" name="Genome Announc.">
        <title>Draft genome sequence of the pathogenic fungus Scedosporium apiospermum.</title>
        <authorList>
            <person name="Vandeputte P."/>
            <person name="Ghamrawi S."/>
            <person name="Rechenmann M."/>
            <person name="Iltis A."/>
            <person name="Giraud S."/>
            <person name="Fleury M."/>
            <person name="Thornton C."/>
            <person name="Delhaes L."/>
            <person name="Meyer W."/>
            <person name="Papon N."/>
            <person name="Bouchara J.P."/>
        </authorList>
    </citation>
    <scope>NUCLEOTIDE SEQUENCE [LARGE SCALE GENOMIC DNA]</scope>
    <source>
        <strain evidence="2 3">IHEM 14462</strain>
    </source>
</reference>
<gene>
    <name evidence="2" type="ORF">SAPIO_CDS2395</name>
</gene>
<evidence type="ECO:0000256" key="1">
    <source>
        <dbReference type="SAM" id="MobiDB-lite"/>
    </source>
</evidence>